<evidence type="ECO:0000256" key="4">
    <source>
        <dbReference type="ARBA" id="ARBA00023172"/>
    </source>
</evidence>
<dbReference type="EMBL" id="CAICTM010001074">
    <property type="protein sequence ID" value="CAB9520127.1"/>
    <property type="molecule type" value="Genomic_DNA"/>
</dbReference>
<comment type="subunit">
    <text evidence="7">Component of the SMC5-SMC6 complex.</text>
</comment>
<dbReference type="GO" id="GO:0005634">
    <property type="term" value="C:nucleus"/>
    <property type="evidence" value="ECO:0007669"/>
    <property type="project" value="UniProtKB-SubCell"/>
</dbReference>
<gene>
    <name evidence="10" type="ORF">SEMRO_1076_G238480.1</name>
</gene>
<dbReference type="AlphaFoldDB" id="A0A9N8EFH0"/>
<dbReference type="InterPro" id="IPR014854">
    <property type="entry name" value="Nse4_C"/>
</dbReference>
<accession>A0A9N8EFH0</accession>
<reference evidence="10" key="1">
    <citation type="submission" date="2020-06" db="EMBL/GenBank/DDBJ databases">
        <authorList>
            <consortium name="Plant Systems Biology data submission"/>
        </authorList>
    </citation>
    <scope>NUCLEOTIDE SEQUENCE</scope>
    <source>
        <strain evidence="10">D6</strain>
    </source>
</reference>
<evidence type="ECO:0000313" key="11">
    <source>
        <dbReference type="Proteomes" id="UP001153069"/>
    </source>
</evidence>
<evidence type="ECO:0000256" key="1">
    <source>
        <dbReference type="ARBA" id="ARBA00004123"/>
    </source>
</evidence>
<evidence type="ECO:0000256" key="8">
    <source>
        <dbReference type="SAM" id="MobiDB-lite"/>
    </source>
</evidence>
<comment type="similarity">
    <text evidence="2 7">Belongs to the NSE4 family.</text>
</comment>
<feature type="region of interest" description="Disordered" evidence="8">
    <location>
        <begin position="1"/>
        <end position="75"/>
    </location>
</feature>
<evidence type="ECO:0000256" key="3">
    <source>
        <dbReference type="ARBA" id="ARBA00022763"/>
    </source>
</evidence>
<feature type="compositionally biased region" description="Acidic residues" evidence="8">
    <location>
        <begin position="1"/>
        <end position="11"/>
    </location>
</feature>
<keyword evidence="5 7" id="KW-0234">DNA repair</keyword>
<dbReference type="GO" id="GO:0006281">
    <property type="term" value="P:DNA repair"/>
    <property type="evidence" value="ECO:0007669"/>
    <property type="project" value="UniProtKB-UniRule"/>
</dbReference>
<keyword evidence="6 7" id="KW-0539">Nucleus</keyword>
<keyword evidence="3 7" id="KW-0227">DNA damage</keyword>
<evidence type="ECO:0000256" key="7">
    <source>
        <dbReference type="RuleBase" id="RU365071"/>
    </source>
</evidence>
<evidence type="ECO:0000313" key="10">
    <source>
        <dbReference type="EMBL" id="CAB9520127.1"/>
    </source>
</evidence>
<name>A0A9N8EFH0_9STRA</name>
<evidence type="ECO:0000256" key="2">
    <source>
        <dbReference type="ARBA" id="ARBA00008997"/>
    </source>
</evidence>
<comment type="function">
    <text evidence="7">Component of the SMC5-SMC6 complex, that promotes sister chromatid alignment after DNA damage and facilitates double-stranded DNA breaks (DSBs) repair via homologous recombination between sister chromatids.</text>
</comment>
<evidence type="ECO:0000259" key="9">
    <source>
        <dbReference type="Pfam" id="PF08743"/>
    </source>
</evidence>
<proteinExistence type="inferred from homology"/>
<feature type="domain" description="Non-structural maintenance of chromosome element 4 C-terminal" evidence="9">
    <location>
        <begin position="282"/>
        <end position="370"/>
    </location>
</feature>
<comment type="subcellular location">
    <subcellularLocation>
        <location evidence="1 7">Nucleus</location>
    </subcellularLocation>
</comment>
<organism evidence="10 11">
    <name type="scientific">Seminavis robusta</name>
    <dbReference type="NCBI Taxonomy" id="568900"/>
    <lineage>
        <taxon>Eukaryota</taxon>
        <taxon>Sar</taxon>
        <taxon>Stramenopiles</taxon>
        <taxon>Ochrophyta</taxon>
        <taxon>Bacillariophyta</taxon>
        <taxon>Bacillariophyceae</taxon>
        <taxon>Bacillariophycidae</taxon>
        <taxon>Naviculales</taxon>
        <taxon>Naviculaceae</taxon>
        <taxon>Seminavis</taxon>
    </lineage>
</organism>
<feature type="compositionally biased region" description="Basic and acidic residues" evidence="8">
    <location>
        <begin position="404"/>
        <end position="419"/>
    </location>
</feature>
<protein>
    <recommendedName>
        <fullName evidence="7">Non-structural maintenance of chromosomes element 4</fullName>
    </recommendedName>
</protein>
<evidence type="ECO:0000256" key="6">
    <source>
        <dbReference type="ARBA" id="ARBA00023242"/>
    </source>
</evidence>
<keyword evidence="11" id="KW-1185">Reference proteome</keyword>
<dbReference type="OrthoDB" id="361242at2759"/>
<dbReference type="GO" id="GO:0030915">
    <property type="term" value="C:Smc5-Smc6 complex"/>
    <property type="evidence" value="ECO:0007669"/>
    <property type="project" value="UniProtKB-UniRule"/>
</dbReference>
<comment type="caution">
    <text evidence="10">The sequence shown here is derived from an EMBL/GenBank/DDBJ whole genome shotgun (WGS) entry which is preliminary data.</text>
</comment>
<keyword evidence="4 7" id="KW-0233">DNA recombination</keyword>
<dbReference type="Proteomes" id="UP001153069">
    <property type="component" value="Unassembled WGS sequence"/>
</dbReference>
<dbReference type="Pfam" id="PF08743">
    <property type="entry name" value="Nse4_C"/>
    <property type="match status" value="1"/>
</dbReference>
<evidence type="ECO:0000256" key="5">
    <source>
        <dbReference type="ARBA" id="ARBA00023204"/>
    </source>
</evidence>
<sequence length="419" mass="46882">MAETGNDDLEDTSMAMAPTDGTQPIVDMKTTETVNEQGSRDESGSSLKRKTTDRPREGSKKKKKKSKDGAKQGGQYCIIDEHATEQARRQLRKEQRTILHDLKIGWGCSATENEAHMEADRKKHNDLFKRVQHPREFVLDADILNVRAIQLNNNVSIGQRAAYNPLTLAAKLKEKLTKKTAADDEKRRFDWTHLGHEAGACFRAVPSRVSFLLGPLQSQTMAKQRRPYKRRHVVKEEEPLEEQVLVPSDGKDCSAILDPAAPIKAVKKSLKEQCATAETGEIDMIPFLVNPNSFTQTVENFLNFSHLISKGLAGVRKDEVDGNSYIWYIGQQKDEKQKSDSGVVHSARQLVMPLTMRDWRKLVDAYNLKEGGLPNRDYSATAAGSVPSEKECNEKVSTVPKGQNQEEQKDGGQEDVAAR</sequence>
<feature type="region of interest" description="Disordered" evidence="8">
    <location>
        <begin position="374"/>
        <end position="419"/>
    </location>
</feature>
<dbReference type="GO" id="GO:0006310">
    <property type="term" value="P:DNA recombination"/>
    <property type="evidence" value="ECO:0007669"/>
    <property type="project" value="UniProtKB-UniRule"/>
</dbReference>
<dbReference type="PANTHER" id="PTHR16140">
    <property type="entry name" value="NON-STRUCTURAL MAINTENANCE OF CHROMOSOMES ELEMENT 4"/>
    <property type="match status" value="1"/>
</dbReference>
<dbReference type="InterPro" id="IPR027786">
    <property type="entry name" value="Nse4/EID"/>
</dbReference>
<dbReference type="PANTHER" id="PTHR16140:SF0">
    <property type="entry name" value="NON-STRUCTURAL MAINTENANCE OF CHROMOSOMES ELEMENT 4"/>
    <property type="match status" value="1"/>
</dbReference>